<dbReference type="AlphaFoldDB" id="A0A1G8XS06"/>
<dbReference type="Proteomes" id="UP000199202">
    <property type="component" value="Unassembled WGS sequence"/>
</dbReference>
<keyword evidence="1" id="KW-0812">Transmembrane</keyword>
<sequence length="215" mass="24465">MWTEMLKAVPNLVVALITLSLGWLVGLRLTARWDERKKRRELDLLALGAFYEAYGQFCAIWKSWDGAPDSLRQEDPFQTEMLRRAAEAEGKVESLLVRLASERSLSHQECTLLSCFRQAFQSLRKSIRRKVPLQSRIYAAGTLEIVAHQWTSSEARPYLAFKALAGFTSDLMSKSSRSSSAPKSSFISLQQITSNAQERTWVDETFQSLNLGRRD</sequence>
<dbReference type="Pfam" id="PF05552">
    <property type="entry name" value="MS_channel_1st_1"/>
    <property type="match status" value="1"/>
</dbReference>
<organism evidence="2 3">
    <name type="scientific">Nonomuraea jiangxiensis</name>
    <dbReference type="NCBI Taxonomy" id="633440"/>
    <lineage>
        <taxon>Bacteria</taxon>
        <taxon>Bacillati</taxon>
        <taxon>Actinomycetota</taxon>
        <taxon>Actinomycetes</taxon>
        <taxon>Streptosporangiales</taxon>
        <taxon>Streptosporangiaceae</taxon>
        <taxon>Nonomuraea</taxon>
    </lineage>
</organism>
<keyword evidence="3" id="KW-1185">Reference proteome</keyword>
<dbReference type="RefSeq" id="WP_090937260.1">
    <property type="nucleotide sequence ID" value="NZ_FNDJ01000013.1"/>
</dbReference>
<evidence type="ECO:0000313" key="3">
    <source>
        <dbReference type="Proteomes" id="UP000199202"/>
    </source>
</evidence>
<dbReference type="OrthoDB" id="3078431at2"/>
<keyword evidence="1" id="KW-0472">Membrane</keyword>
<dbReference type="EMBL" id="FNDJ01000013">
    <property type="protein sequence ID" value="SDJ93257.1"/>
    <property type="molecule type" value="Genomic_DNA"/>
</dbReference>
<feature type="transmembrane region" description="Helical" evidence="1">
    <location>
        <begin position="12"/>
        <end position="31"/>
    </location>
</feature>
<gene>
    <name evidence="2" type="ORF">SAMN05421869_11356</name>
</gene>
<accession>A0A1G8XS06</accession>
<evidence type="ECO:0000313" key="2">
    <source>
        <dbReference type="EMBL" id="SDJ93257.1"/>
    </source>
</evidence>
<name>A0A1G8XS06_9ACTN</name>
<keyword evidence="1" id="KW-1133">Transmembrane helix</keyword>
<protein>
    <submittedName>
        <fullName evidence="2">Uncharacterized protein</fullName>
    </submittedName>
</protein>
<reference evidence="2 3" key="1">
    <citation type="submission" date="2016-10" db="EMBL/GenBank/DDBJ databases">
        <authorList>
            <person name="de Groot N.N."/>
        </authorList>
    </citation>
    <scope>NUCLEOTIDE SEQUENCE [LARGE SCALE GENOMIC DNA]</scope>
    <source>
        <strain evidence="2 3">CGMCC 4.6533</strain>
    </source>
</reference>
<evidence type="ECO:0000256" key="1">
    <source>
        <dbReference type="SAM" id="Phobius"/>
    </source>
</evidence>
<proteinExistence type="predicted"/>
<dbReference type="InterPro" id="IPR008910">
    <property type="entry name" value="MSC_TM_helix"/>
</dbReference>